<protein>
    <recommendedName>
        <fullName evidence="3">Nucleotidyl transferase AbiEii/AbiGii toxin family protein</fullName>
    </recommendedName>
</protein>
<comment type="caution">
    <text evidence="1">The sequence shown here is derived from an EMBL/GenBank/DDBJ whole genome shotgun (WGS) entry which is preliminary data.</text>
</comment>
<gene>
    <name evidence="1" type="ORF">ERX46_10100</name>
</gene>
<evidence type="ECO:0000313" key="2">
    <source>
        <dbReference type="Proteomes" id="UP000293952"/>
    </source>
</evidence>
<reference evidence="1 2" key="1">
    <citation type="submission" date="2019-02" db="EMBL/GenBank/DDBJ databases">
        <title>Genome sequence of the sea-ice species Brumimicrobium glaciale.</title>
        <authorList>
            <person name="Bowman J.P."/>
        </authorList>
    </citation>
    <scope>NUCLEOTIDE SEQUENCE [LARGE SCALE GENOMIC DNA]</scope>
    <source>
        <strain evidence="1 2">IC156</strain>
    </source>
</reference>
<dbReference type="OrthoDB" id="9796281at2"/>
<dbReference type="Pfam" id="PF08843">
    <property type="entry name" value="AbiEii"/>
    <property type="match status" value="1"/>
</dbReference>
<proteinExistence type="predicted"/>
<dbReference type="InterPro" id="IPR014942">
    <property type="entry name" value="AbiEii"/>
</dbReference>
<sequence length="271" mass="31252">MSFSSFEIQCTSFLSLQAMSSVSVEIVTTIKNLQKLDSLSSFSLGGGTNLALRYNHRESLDIDLFTDKIIGRIGFDSIQSEIESFFGKDISSFSFPCNINDQFIFARCFINCNDKVIKVELLQNMKRLHEIEVKDKIRLVSKKDIGLFKLISAANRAAKKDVYDLDYITEEIPLIDLYKELKIKVKKHSSDSDKTIFDLDEERCPISNPNLLLSFDKQNNKNQFRPSHSDDSIQKFEGKTWNSARYSWRKKVRELFTYLDIPFPKSPPIDL</sequence>
<accession>A0A4Q4KJZ5</accession>
<keyword evidence="2" id="KW-1185">Reference proteome</keyword>
<dbReference type="EMBL" id="SETE01000004">
    <property type="protein sequence ID" value="RYM33288.1"/>
    <property type="molecule type" value="Genomic_DNA"/>
</dbReference>
<dbReference type="Proteomes" id="UP000293952">
    <property type="component" value="Unassembled WGS sequence"/>
</dbReference>
<evidence type="ECO:0008006" key="3">
    <source>
        <dbReference type="Google" id="ProtNLM"/>
    </source>
</evidence>
<evidence type="ECO:0000313" key="1">
    <source>
        <dbReference type="EMBL" id="RYM33288.1"/>
    </source>
</evidence>
<name>A0A4Q4KJZ5_9FLAO</name>
<organism evidence="1 2">
    <name type="scientific">Brumimicrobium glaciale</name>
    <dbReference type="NCBI Taxonomy" id="200475"/>
    <lineage>
        <taxon>Bacteria</taxon>
        <taxon>Pseudomonadati</taxon>
        <taxon>Bacteroidota</taxon>
        <taxon>Flavobacteriia</taxon>
        <taxon>Flavobacteriales</taxon>
        <taxon>Crocinitomicaceae</taxon>
        <taxon>Brumimicrobium</taxon>
    </lineage>
</organism>
<dbReference type="AlphaFoldDB" id="A0A4Q4KJZ5"/>